<keyword evidence="2" id="KW-1185">Reference proteome</keyword>
<dbReference type="EMBL" id="GL983350">
    <property type="protein sequence ID" value="EGR33744.1"/>
    <property type="molecule type" value="Genomic_DNA"/>
</dbReference>
<evidence type="ECO:0000313" key="2">
    <source>
        <dbReference type="Proteomes" id="UP000008983"/>
    </source>
</evidence>
<evidence type="ECO:0000313" key="1">
    <source>
        <dbReference type="EMBL" id="EGR33744.1"/>
    </source>
</evidence>
<accession>G0QM09</accession>
<dbReference type="AlphaFoldDB" id="G0QM09"/>
<gene>
    <name evidence="1" type="ORF">IMG5_040880</name>
</gene>
<dbReference type="RefSeq" id="XP_004038968.1">
    <property type="nucleotide sequence ID" value="XM_004038920.1"/>
</dbReference>
<proteinExistence type="predicted"/>
<name>G0QM09_ICHMU</name>
<sequence>MRFFSIFASYILKRHTKQCRTSEIFSSKFQNVRSLQEQSINSVYFLCNSRLSMSFSLRIYPIRYIKITKTQYMSHFMDNYFNQIFKLNIIIFIEIYQYLIYIEINQTMSRPNTLQKLARVCKSLIF</sequence>
<reference evidence="1 2" key="1">
    <citation type="submission" date="2011-07" db="EMBL/GenBank/DDBJ databases">
        <authorList>
            <person name="Coyne R."/>
            <person name="Brami D."/>
            <person name="Johnson J."/>
            <person name="Hostetler J."/>
            <person name="Hannick L."/>
            <person name="Clark T."/>
            <person name="Cassidy-Hanley D."/>
            <person name="Inman J."/>
        </authorList>
    </citation>
    <scope>NUCLEOTIDE SEQUENCE [LARGE SCALE GENOMIC DNA]</scope>
    <source>
        <strain evidence="1 2">G5</strain>
    </source>
</reference>
<dbReference type="GeneID" id="14909932"/>
<dbReference type="InParanoid" id="G0QM09"/>
<organism evidence="1 2">
    <name type="scientific">Ichthyophthirius multifiliis</name>
    <name type="common">White spot disease agent</name>
    <name type="synonym">Ich</name>
    <dbReference type="NCBI Taxonomy" id="5932"/>
    <lineage>
        <taxon>Eukaryota</taxon>
        <taxon>Sar</taxon>
        <taxon>Alveolata</taxon>
        <taxon>Ciliophora</taxon>
        <taxon>Intramacronucleata</taxon>
        <taxon>Oligohymenophorea</taxon>
        <taxon>Hymenostomatida</taxon>
        <taxon>Ophryoglenina</taxon>
        <taxon>Ichthyophthirius</taxon>
    </lineage>
</organism>
<protein>
    <submittedName>
        <fullName evidence="1">Uncharacterized protein</fullName>
    </submittedName>
</protein>
<dbReference type="Proteomes" id="UP000008983">
    <property type="component" value="Unassembled WGS sequence"/>
</dbReference>